<keyword evidence="3 10" id="KW-1134">Transmembrane beta strand</keyword>
<keyword evidence="14" id="KW-0675">Receptor</keyword>
<evidence type="ECO:0000256" key="7">
    <source>
        <dbReference type="ARBA" id="ARBA00023077"/>
    </source>
</evidence>
<dbReference type="Gene3D" id="2.40.170.20">
    <property type="entry name" value="TonB-dependent receptor, beta-barrel domain"/>
    <property type="match status" value="1"/>
</dbReference>
<proteinExistence type="inferred from homology"/>
<evidence type="ECO:0000256" key="4">
    <source>
        <dbReference type="ARBA" id="ARBA00022692"/>
    </source>
</evidence>
<dbReference type="CDD" id="cd01347">
    <property type="entry name" value="ligand_gated_channel"/>
    <property type="match status" value="1"/>
</dbReference>
<evidence type="ECO:0000256" key="11">
    <source>
        <dbReference type="RuleBase" id="RU003357"/>
    </source>
</evidence>
<keyword evidence="6" id="KW-0406">Ion transport</keyword>
<reference evidence="14" key="2">
    <citation type="journal article" date="2023" name="ISME Commun">
        <title>Characterization of a bloom-associated alphaproteobacterial lineage, 'Candidatus Phycosocius': insights into freshwater algal-bacterial interactions.</title>
        <authorList>
            <person name="Tanabe Y."/>
            <person name="Yamaguchi H."/>
            <person name="Yoshida M."/>
            <person name="Kai A."/>
            <person name="Okazaki Y."/>
        </authorList>
    </citation>
    <scope>NUCLEOTIDE SEQUENCE</scope>
    <source>
        <strain evidence="14">BOTRYCO-1</strain>
    </source>
</reference>
<keyword evidence="7 11" id="KW-0798">TonB box</keyword>
<evidence type="ECO:0000256" key="10">
    <source>
        <dbReference type="PROSITE-ProRule" id="PRU01360"/>
    </source>
</evidence>
<dbReference type="Pfam" id="PF07715">
    <property type="entry name" value="Plug"/>
    <property type="match status" value="1"/>
</dbReference>
<dbReference type="Pfam" id="PF00593">
    <property type="entry name" value="TonB_dep_Rec_b-barrel"/>
    <property type="match status" value="1"/>
</dbReference>
<keyword evidence="5" id="KW-0732">Signal</keyword>
<evidence type="ECO:0000313" key="14">
    <source>
        <dbReference type="EMBL" id="GIU68094.1"/>
    </source>
</evidence>
<dbReference type="InterPro" id="IPR000531">
    <property type="entry name" value="Beta-barrel_TonB"/>
</dbReference>
<evidence type="ECO:0000256" key="5">
    <source>
        <dbReference type="ARBA" id="ARBA00022729"/>
    </source>
</evidence>
<feature type="domain" description="TonB-dependent receptor plug" evidence="13">
    <location>
        <begin position="49"/>
        <end position="155"/>
    </location>
</feature>
<dbReference type="Gene3D" id="2.170.130.10">
    <property type="entry name" value="TonB-dependent receptor, plug domain"/>
    <property type="match status" value="1"/>
</dbReference>
<protein>
    <submittedName>
        <fullName evidence="14">TonB-dependent receptor</fullName>
    </submittedName>
</protein>
<dbReference type="PANTHER" id="PTHR30069:SF53">
    <property type="entry name" value="COLICIN I RECEPTOR-RELATED"/>
    <property type="match status" value="1"/>
</dbReference>
<dbReference type="InterPro" id="IPR039426">
    <property type="entry name" value="TonB-dep_rcpt-like"/>
</dbReference>
<keyword evidence="4 10" id="KW-0812">Transmembrane</keyword>
<feature type="domain" description="TonB-dependent receptor-like beta-barrel" evidence="12">
    <location>
        <begin position="264"/>
        <end position="618"/>
    </location>
</feature>
<evidence type="ECO:0000256" key="3">
    <source>
        <dbReference type="ARBA" id="ARBA00022452"/>
    </source>
</evidence>
<name>A0ABQ4PZK0_9PROT</name>
<evidence type="ECO:0000256" key="8">
    <source>
        <dbReference type="ARBA" id="ARBA00023136"/>
    </source>
</evidence>
<gene>
    <name evidence="14" type="ORF">PsB1_2248</name>
</gene>
<keyword evidence="2 10" id="KW-0813">Transport</keyword>
<keyword evidence="15" id="KW-1185">Reference proteome</keyword>
<reference evidence="14" key="1">
    <citation type="submission" date="2021-05" db="EMBL/GenBank/DDBJ databases">
        <authorList>
            <person name="Tanabe Y."/>
        </authorList>
    </citation>
    <scope>NUCLEOTIDE SEQUENCE</scope>
    <source>
        <strain evidence="14">BOTRYCO-1</strain>
    </source>
</reference>
<evidence type="ECO:0000313" key="15">
    <source>
        <dbReference type="Proteomes" id="UP001161064"/>
    </source>
</evidence>
<dbReference type="PANTHER" id="PTHR30069">
    <property type="entry name" value="TONB-DEPENDENT OUTER MEMBRANE RECEPTOR"/>
    <property type="match status" value="1"/>
</dbReference>
<dbReference type="InterPro" id="IPR036942">
    <property type="entry name" value="Beta-barrel_TonB_sf"/>
</dbReference>
<keyword evidence="9 10" id="KW-0998">Cell outer membrane</keyword>
<dbReference type="PROSITE" id="PS52016">
    <property type="entry name" value="TONB_DEPENDENT_REC_3"/>
    <property type="match status" value="1"/>
</dbReference>
<sequence length="645" mass="69144">MLAATCVYGPGAQAKIVDYSSTINPSLKSVAETETIIVTATRTPLPATKIGASVTVLTNQAIVRAQSASVVDLLRDVPGVGFSRNGGIGGVTSVRLRGAEADQTVVLIDGVKVNDPSSPGGGYNFANLLVGDIDRIEVLRGPQSTLYGSQAMGGVIQIITRRGDVPFAGSLTLERGDLASYHALASVRGTVDALTYAANFGHFETKGISAAVAGSERDDFQSDQANGRLSYQLTPSLEVEGRTFWTKSDAGNDGFPAPLFVLADTPERAKTEELVVYAGANLNLLDGRSRTRLGLSQSQIERESLNATLTPATTFIGKGTNQTLELQSTLDVTPQFQLVGGGEIEEAHLRTAIPSRTNPNPIPLRASTDLGALYIQAQASPTSWLTTSFGARWTHSDRFGDALNARATLVASFNEGNTLVRAGASNGFKAPTPFQLYSNFGNPALGPEEAGSLELGVEQALFSRRLKGTITLFDRDTTNQIDFISCFRNPIDMCANRPNGTYDNIARTKAEGLEASLEAMPTDRLSLSIGYSTLNARNKVERSANFNRRLARRPEETSFLTIGYDFPFGLDVSATVSRIGESFDDAANSRPLKGYEVVTLRVSQKLGDHWSVIGRVENAGDEIYQTTFGYGSPRQQSWIGLRASF</sequence>
<organism evidence="14 15">
    <name type="scientific">Candidatus Phycosocius spiralis</name>
    <dbReference type="NCBI Taxonomy" id="2815099"/>
    <lineage>
        <taxon>Bacteria</taxon>
        <taxon>Pseudomonadati</taxon>
        <taxon>Pseudomonadota</taxon>
        <taxon>Alphaproteobacteria</taxon>
        <taxon>Caulobacterales</taxon>
        <taxon>Caulobacterales incertae sedis</taxon>
        <taxon>Candidatus Phycosocius</taxon>
    </lineage>
</organism>
<comment type="similarity">
    <text evidence="10 11">Belongs to the TonB-dependent receptor family.</text>
</comment>
<evidence type="ECO:0000256" key="9">
    <source>
        <dbReference type="ARBA" id="ARBA00023237"/>
    </source>
</evidence>
<evidence type="ECO:0000256" key="6">
    <source>
        <dbReference type="ARBA" id="ARBA00023065"/>
    </source>
</evidence>
<comment type="caution">
    <text evidence="14">The sequence shown here is derived from an EMBL/GenBank/DDBJ whole genome shotgun (WGS) entry which is preliminary data.</text>
</comment>
<dbReference type="InterPro" id="IPR037066">
    <property type="entry name" value="Plug_dom_sf"/>
</dbReference>
<keyword evidence="8 10" id="KW-0472">Membrane</keyword>
<evidence type="ECO:0000256" key="2">
    <source>
        <dbReference type="ARBA" id="ARBA00022448"/>
    </source>
</evidence>
<evidence type="ECO:0000256" key="1">
    <source>
        <dbReference type="ARBA" id="ARBA00004571"/>
    </source>
</evidence>
<dbReference type="InterPro" id="IPR012910">
    <property type="entry name" value="Plug_dom"/>
</dbReference>
<accession>A0ABQ4PZK0</accession>
<dbReference type="SUPFAM" id="SSF56935">
    <property type="entry name" value="Porins"/>
    <property type="match status" value="1"/>
</dbReference>
<comment type="subcellular location">
    <subcellularLocation>
        <location evidence="1 10">Cell outer membrane</location>
        <topology evidence="1 10">Multi-pass membrane protein</topology>
    </subcellularLocation>
</comment>
<dbReference type="Proteomes" id="UP001161064">
    <property type="component" value="Unassembled WGS sequence"/>
</dbReference>
<evidence type="ECO:0000259" key="13">
    <source>
        <dbReference type="Pfam" id="PF07715"/>
    </source>
</evidence>
<dbReference type="EMBL" id="BPFZ01000020">
    <property type="protein sequence ID" value="GIU68094.1"/>
    <property type="molecule type" value="Genomic_DNA"/>
</dbReference>
<evidence type="ECO:0000259" key="12">
    <source>
        <dbReference type="Pfam" id="PF00593"/>
    </source>
</evidence>